<feature type="region of interest" description="Disordered" evidence="1">
    <location>
        <begin position="125"/>
        <end position="152"/>
    </location>
</feature>
<name>A0ABR2GAL5_9ROSI</name>
<dbReference type="EMBL" id="JBBPBM010000001">
    <property type="protein sequence ID" value="KAK8599947.1"/>
    <property type="molecule type" value="Genomic_DNA"/>
</dbReference>
<sequence length="152" mass="15138">MVEQIDASVVASCSNVGVVVADFNVVGSSNDAVDCTIPAAPAIDANVLVPTNVVVMVSNAHDANVVVSSSDLVDSAVTEQVAIGNSGTADCPASSDGCDVVPAQATKVVREASKGVEALMNSLKAATNVNQNDKKGGKKGKGGKKSDPSISP</sequence>
<evidence type="ECO:0000313" key="2">
    <source>
        <dbReference type="EMBL" id="KAK8599947.1"/>
    </source>
</evidence>
<evidence type="ECO:0000313" key="3">
    <source>
        <dbReference type="Proteomes" id="UP001472677"/>
    </source>
</evidence>
<accession>A0ABR2GAL5</accession>
<evidence type="ECO:0000256" key="1">
    <source>
        <dbReference type="SAM" id="MobiDB-lite"/>
    </source>
</evidence>
<reference evidence="2 3" key="1">
    <citation type="journal article" date="2024" name="G3 (Bethesda)">
        <title>Genome assembly of Hibiscus sabdariffa L. provides insights into metabolisms of medicinal natural products.</title>
        <authorList>
            <person name="Kim T."/>
        </authorList>
    </citation>
    <scope>NUCLEOTIDE SEQUENCE [LARGE SCALE GENOMIC DNA]</scope>
    <source>
        <strain evidence="2">TK-2024</strain>
        <tissue evidence="2">Old leaves</tissue>
    </source>
</reference>
<protein>
    <submittedName>
        <fullName evidence="2">Uncharacterized protein</fullName>
    </submittedName>
</protein>
<organism evidence="2 3">
    <name type="scientific">Hibiscus sabdariffa</name>
    <name type="common">roselle</name>
    <dbReference type="NCBI Taxonomy" id="183260"/>
    <lineage>
        <taxon>Eukaryota</taxon>
        <taxon>Viridiplantae</taxon>
        <taxon>Streptophyta</taxon>
        <taxon>Embryophyta</taxon>
        <taxon>Tracheophyta</taxon>
        <taxon>Spermatophyta</taxon>
        <taxon>Magnoliopsida</taxon>
        <taxon>eudicotyledons</taxon>
        <taxon>Gunneridae</taxon>
        <taxon>Pentapetalae</taxon>
        <taxon>rosids</taxon>
        <taxon>malvids</taxon>
        <taxon>Malvales</taxon>
        <taxon>Malvaceae</taxon>
        <taxon>Malvoideae</taxon>
        <taxon>Hibiscus</taxon>
    </lineage>
</organism>
<dbReference type="Proteomes" id="UP001472677">
    <property type="component" value="Unassembled WGS sequence"/>
</dbReference>
<gene>
    <name evidence="2" type="ORF">V6N12_049813</name>
</gene>
<comment type="caution">
    <text evidence="2">The sequence shown here is derived from an EMBL/GenBank/DDBJ whole genome shotgun (WGS) entry which is preliminary data.</text>
</comment>
<keyword evidence="3" id="KW-1185">Reference proteome</keyword>
<proteinExistence type="predicted"/>